<dbReference type="Proteomes" id="UP000187209">
    <property type="component" value="Unassembled WGS sequence"/>
</dbReference>
<sequence>MGCGAGKKIIQETRSVQEKNKFQLKVITQDKSVIEFKHDTDYEELPLSTIMNFLLFNHIHAQTFNANFISKYNPQLKRFQYFIQRLVGIPMENEDNPYEGKQWVAYINDSCIEWDEICENELSVKATDNVKFCFELISNKFHP</sequence>
<name>A0A1R2BLQ9_9CILI</name>
<dbReference type="OrthoDB" id="283298at2759"/>
<organism evidence="1 2">
    <name type="scientific">Stentor coeruleus</name>
    <dbReference type="NCBI Taxonomy" id="5963"/>
    <lineage>
        <taxon>Eukaryota</taxon>
        <taxon>Sar</taxon>
        <taxon>Alveolata</taxon>
        <taxon>Ciliophora</taxon>
        <taxon>Postciliodesmatophora</taxon>
        <taxon>Heterotrichea</taxon>
        <taxon>Heterotrichida</taxon>
        <taxon>Stentoridae</taxon>
        <taxon>Stentor</taxon>
    </lineage>
</organism>
<proteinExistence type="predicted"/>
<dbReference type="AlphaFoldDB" id="A0A1R2BLQ9"/>
<protein>
    <submittedName>
        <fullName evidence="1">Uncharacterized protein</fullName>
    </submittedName>
</protein>
<keyword evidence="2" id="KW-1185">Reference proteome</keyword>
<comment type="caution">
    <text evidence="1">The sequence shown here is derived from an EMBL/GenBank/DDBJ whole genome shotgun (WGS) entry which is preliminary data.</text>
</comment>
<evidence type="ECO:0000313" key="2">
    <source>
        <dbReference type="Proteomes" id="UP000187209"/>
    </source>
</evidence>
<evidence type="ECO:0000313" key="1">
    <source>
        <dbReference type="EMBL" id="OMJ77773.1"/>
    </source>
</evidence>
<dbReference type="EMBL" id="MPUH01000557">
    <property type="protein sequence ID" value="OMJ77773.1"/>
    <property type="molecule type" value="Genomic_DNA"/>
</dbReference>
<gene>
    <name evidence="1" type="ORF">SteCoe_22566</name>
</gene>
<accession>A0A1R2BLQ9</accession>
<reference evidence="1 2" key="1">
    <citation type="submission" date="2016-11" db="EMBL/GenBank/DDBJ databases">
        <title>The macronuclear genome of Stentor coeruleus: a giant cell with tiny introns.</title>
        <authorList>
            <person name="Slabodnick M."/>
            <person name="Ruby J.G."/>
            <person name="Reiff S.B."/>
            <person name="Swart E.C."/>
            <person name="Gosai S."/>
            <person name="Prabakaran S."/>
            <person name="Witkowska E."/>
            <person name="Larue G.E."/>
            <person name="Fisher S."/>
            <person name="Freeman R.M."/>
            <person name="Gunawardena J."/>
            <person name="Chu W."/>
            <person name="Stover N.A."/>
            <person name="Gregory B.D."/>
            <person name="Nowacki M."/>
            <person name="Derisi J."/>
            <person name="Roy S.W."/>
            <person name="Marshall W.F."/>
            <person name="Sood P."/>
        </authorList>
    </citation>
    <scope>NUCLEOTIDE SEQUENCE [LARGE SCALE GENOMIC DNA]</scope>
    <source>
        <strain evidence="1">WM001</strain>
    </source>
</reference>